<dbReference type="Proteomes" id="UP000007460">
    <property type="component" value="Chromosome"/>
</dbReference>
<dbReference type="GO" id="GO:0016020">
    <property type="term" value="C:membrane"/>
    <property type="evidence" value="ECO:0007669"/>
    <property type="project" value="InterPro"/>
</dbReference>
<sequence>MIATRKSNQGLVERSLHRPYSLLPSGRYSTSLTPYGASFWALILAACGGGGGGPALTTEGAPPGKEGDDTGGPTTSGGTQGFARASGSVFDPPVQNAPVYVDANGDGELNPDDGDGIWEEGEDYLIGRTDAQGRYSGSVPDSLKNNIRIAHTSAAGVVHKNPDGTDAGTLPEVLKAPANAKVISAFSHSVVQGYATEAALKERSPNGYDPLNHNAWLEDGRPTNITPADIAKIKQIAKSLTSTIRNIETKLGGLQEIVAEMRKQIAILMKRSFSTAEEAPEDPEQGPQEEVLDPTESTPPPKASPVVPANARPTSVSLSQRTRQVEEGGDLPGGALARITIQDDGLGTVGLTLSGADSGLFRYEPVAGPGQHGKYDLYLASGVTLDQLSVGTHSVTIQATGNGTGDNPAPVTFTLTVRNDPDNDVAVPEFASTGTVSRSIPEGSTTTGYTAQATATAGTVSYAITGGTDGRKFDIDARTGVVTFTAKSDHDTARDADRDNIYEIEITATATSTDETATRSAIQRVTITLTNVNEATTGVIAITADGTELSGAVNTNTVLTVHETTPIADEDGIKSKTFIWRDGAGTQVGEGSSFTPTSAGTYRAVAIVVDNDDNQQEIDSQNMEVTAPPLQAPPNIAPTISSIRIVPSSESPLTGQQLTAHTEVSSENSIAAQWITWYSVRENPLGVSFLTGTKIIPNAPGVWRAILHIRDNDGNVERFFSEPITVADSSPTITIRLPAQQTQITETVGNEVTQHIDTGIAVIVRDVDNNLSSLVIKSWQKGRWQVDDRFDVQKDKLIIKKGKQFDYESQDNPNGEITLWIIARDEIHNSVSRTTTIQLTNADEPTIVNGLSITGLTNGSVQTGTSLTAVVEAHDPDVNALNYSYVWYYLYAQPDQADSGPLSRSKSFTPSKPGTYVLIVLIRDNNSNDYKSAQQQFTVTEPALSNPTPPPTTPPTTPETEHPSQNARFYSTEIGVFKDNGYVFSLPETDEDYHIIGTVRYGDHLDPDESAGRTLYTLGGKHRHLLRLGNDGVLKLGRGVDLDAEGVNGLAELEFTVSALFWPHDRENGTLEFARTAVSRVVIFDPLNPHSEPDSVTPAPPYIGIDGDQTMIRETVGDERTVSSRPTGISVITGDPNDDLDQIRIESQQDGRWQADDRFEVRNDTLFVKAGKQFDYEDLDNPNGEIALRITATDAAGNSVYRNLTIQLTNADEPIIVNSLSITGLSNGSVQTGTSLTAEIDAHDSDVSTLEYTYLWLHETRTEPVSRSQSFTPSTPGTYVLTVLIHDNNFNTHEWVRQEFTVTGSGTSNPTPSSSAPVTEYPGQNIRFFSTETGIFEDNAYVFSLPETVDDYHIIGKVRYGDHLNPNLSPGYTLYTLGGKHSHLLRLSSEGILFLGRDVDLDAEGVNGLAELQFTISALYFPNVRGAGNTTFSKTAVSKIVIFDPLDPEDVRQHAAPSKPPHITINDEHQAIMETVGDERTERSLNTGIRVLVIDPNHDLDQIRVESQRDGEWEVDERFALQNNQLIIRPDKQLDYEDPNNPNGVITLRITATDDAGHSVRRILTLQLTNADDPATGSVTVTGPASPRTGQALTATSRASDDDGIASQLVTWTRDGVPVTGDDGRPVTGNSVTPGVGEAGEWRAILTVTDSLGNTRSFTSDPVTVTTPAPPPPTPATRNLAREIHENHPLTKPIIDLDGTGVFTMAPAAGAPDNQFFRVDAATGKIWFVPYDPDGDGEQDPGDYHLLDAEDDRDVGGDGTYDLRLTRTAPDGTVETIDLALTVQDLPVVNAHGETVERTEATRGDSIGMVYHYLRMDSEVLKERIAGLIDDWFRDYRSGLTPQETATQTQYLKYLLDGEAWWTPPDGSTLHMSWSLNTKRLNSQQTIDAARAKVERALAEYETFLTIDFIEVAHNAHSLGALEFSINKNSGSSGGFASLVRWGGGVSTGLGIHISTYIHEIGHVLGLAHPFGYTDSSTHTGPPKQGHFGKTPDEENTSNSIMTYGPVEKSTITQNDINALQFLYGIPGTDYHGLYAEIEDWFDQPGHDVPIL</sequence>
<dbReference type="PROSITE" id="PS50268">
    <property type="entry name" value="CADHERIN_2"/>
    <property type="match status" value="1"/>
</dbReference>
<feature type="domain" description="Cadherin" evidence="2">
    <location>
        <begin position="419"/>
        <end position="540"/>
    </location>
</feature>
<feature type="compositionally biased region" description="Polar residues" evidence="1">
    <location>
        <begin position="1577"/>
        <end position="1598"/>
    </location>
</feature>
<gene>
    <name evidence="3" type="ordered locus">SAR116_1755</name>
</gene>
<dbReference type="HOGENOM" id="CLU_233100_0_0_5"/>
<dbReference type="KEGG" id="apb:SAR116_1755"/>
<dbReference type="EMBL" id="CP001751">
    <property type="protein sequence ID" value="ADE39998.1"/>
    <property type="molecule type" value="Genomic_DNA"/>
</dbReference>
<feature type="region of interest" description="Disordered" evidence="1">
    <location>
        <begin position="1653"/>
        <end position="1674"/>
    </location>
</feature>
<feature type="region of interest" description="Disordered" evidence="1">
    <location>
        <begin position="1978"/>
        <end position="1998"/>
    </location>
</feature>
<dbReference type="CDD" id="cd11304">
    <property type="entry name" value="Cadherin_repeat"/>
    <property type="match status" value="1"/>
</dbReference>
<feature type="region of interest" description="Disordered" evidence="1">
    <location>
        <begin position="1119"/>
        <end position="1139"/>
    </location>
</feature>
<dbReference type="SUPFAM" id="SSF49313">
    <property type="entry name" value="Cadherin-like"/>
    <property type="match status" value="1"/>
</dbReference>
<organism evidence="3 4">
    <name type="scientific">Puniceispirillum marinum (strain IMCC1322)</name>
    <dbReference type="NCBI Taxonomy" id="488538"/>
    <lineage>
        <taxon>Bacteria</taxon>
        <taxon>Pseudomonadati</taxon>
        <taxon>Pseudomonadota</taxon>
        <taxon>Alphaproteobacteria</taxon>
        <taxon>Candidatus Puniceispirillales</taxon>
        <taxon>Candidatus Puniceispirillaceae</taxon>
        <taxon>Candidatus Puniceispirillum</taxon>
    </lineage>
</organism>
<dbReference type="RefSeq" id="WP_013046625.1">
    <property type="nucleotide sequence ID" value="NC_014010.1"/>
</dbReference>
<reference evidence="3 4" key="1">
    <citation type="journal article" date="2010" name="J. Bacteriol.">
        <title>Complete genome sequence of "Candidatus Puniceispirillum marinum" IMCC1322, a representative of the SAR116 clade in the Alphaproteobacteria.</title>
        <authorList>
            <person name="Oh H.M."/>
            <person name="Kwon K.K."/>
            <person name="Kang I."/>
            <person name="Kang S.G."/>
            <person name="Lee J.H."/>
            <person name="Kim S.J."/>
            <person name="Cho J.C."/>
        </authorList>
    </citation>
    <scope>NUCLEOTIDE SEQUENCE [LARGE SCALE GENOMIC DNA]</scope>
    <source>
        <strain evidence="3 4">IMCC1322</strain>
    </source>
</reference>
<dbReference type="eggNOG" id="COG2373">
    <property type="taxonomic scope" value="Bacteria"/>
</dbReference>
<dbReference type="SUPFAM" id="SSF55486">
    <property type="entry name" value="Metalloproteases ('zincins'), catalytic domain"/>
    <property type="match status" value="1"/>
</dbReference>
<dbReference type="InterPro" id="IPR002126">
    <property type="entry name" value="Cadherin-like_dom"/>
</dbReference>
<dbReference type="InterPro" id="IPR015919">
    <property type="entry name" value="Cadherin-like_sf"/>
</dbReference>
<dbReference type="SMART" id="SM00112">
    <property type="entry name" value="CA"/>
    <property type="match status" value="4"/>
</dbReference>
<evidence type="ECO:0000313" key="4">
    <source>
        <dbReference type="Proteomes" id="UP000007460"/>
    </source>
</evidence>
<dbReference type="InterPro" id="IPR024079">
    <property type="entry name" value="MetalloPept_cat_dom_sf"/>
</dbReference>
<dbReference type="Gene3D" id="3.40.390.10">
    <property type="entry name" value="Collagenase (Catalytic Domain)"/>
    <property type="match status" value="1"/>
</dbReference>
<proteinExistence type="predicted"/>
<feature type="region of interest" description="Disordered" evidence="1">
    <location>
        <begin position="275"/>
        <end position="334"/>
    </location>
</feature>
<name>D5BMF5_PUNMI</name>
<dbReference type="eggNOG" id="COG2931">
    <property type="taxonomic scope" value="Bacteria"/>
</dbReference>
<feature type="region of interest" description="Disordered" evidence="1">
    <location>
        <begin position="54"/>
        <end position="95"/>
    </location>
</feature>
<keyword evidence="4" id="KW-1185">Reference proteome</keyword>
<evidence type="ECO:0000256" key="1">
    <source>
        <dbReference type="SAM" id="MobiDB-lite"/>
    </source>
</evidence>
<accession>D5BMF5</accession>
<dbReference type="Gene3D" id="2.60.40.60">
    <property type="entry name" value="Cadherins"/>
    <property type="match status" value="1"/>
</dbReference>
<dbReference type="STRING" id="488538.SAR116_1755"/>
<feature type="region of interest" description="Disordered" evidence="1">
    <location>
        <begin position="1574"/>
        <end position="1602"/>
    </location>
</feature>
<dbReference type="GO" id="GO:0008237">
    <property type="term" value="F:metallopeptidase activity"/>
    <property type="evidence" value="ECO:0007669"/>
    <property type="project" value="InterPro"/>
</dbReference>
<feature type="region of interest" description="Disordered" evidence="1">
    <location>
        <begin position="939"/>
        <end position="964"/>
    </location>
</feature>
<feature type="compositionally biased region" description="Low complexity" evidence="1">
    <location>
        <begin position="55"/>
        <end position="64"/>
    </location>
</feature>
<protein>
    <recommendedName>
        <fullName evidence="2">Cadherin domain-containing protein</fullName>
    </recommendedName>
</protein>
<feature type="compositionally biased region" description="Pro residues" evidence="1">
    <location>
        <begin position="947"/>
        <end position="957"/>
    </location>
</feature>
<dbReference type="GO" id="GO:0007156">
    <property type="term" value="P:homophilic cell adhesion via plasma membrane adhesion molecules"/>
    <property type="evidence" value="ECO:0007669"/>
    <property type="project" value="InterPro"/>
</dbReference>
<feature type="compositionally biased region" description="Polar residues" evidence="1">
    <location>
        <begin position="312"/>
        <end position="322"/>
    </location>
</feature>
<evidence type="ECO:0000313" key="3">
    <source>
        <dbReference type="EMBL" id="ADE39998.1"/>
    </source>
</evidence>
<feature type="region of interest" description="Disordered" evidence="1">
    <location>
        <begin position="1615"/>
        <end position="1636"/>
    </location>
</feature>
<evidence type="ECO:0000259" key="2">
    <source>
        <dbReference type="PROSITE" id="PS50268"/>
    </source>
</evidence>
<dbReference type="OrthoDB" id="8421704at2"/>
<dbReference type="GO" id="GO:0005509">
    <property type="term" value="F:calcium ion binding"/>
    <property type="evidence" value="ECO:0007669"/>
    <property type="project" value="InterPro"/>
</dbReference>